<evidence type="ECO:0000313" key="2">
    <source>
        <dbReference type="Proteomes" id="UP000377595"/>
    </source>
</evidence>
<evidence type="ECO:0000313" key="1">
    <source>
        <dbReference type="EMBL" id="GES18039.1"/>
    </source>
</evidence>
<protein>
    <submittedName>
        <fullName evidence="1">Uncharacterized protein</fullName>
    </submittedName>
</protein>
<sequence>MTLLALAWELTLFELAYEYQGRHPGFLMIDSPQKNLAPESRGDSTDEFMGISAGAIVNGIYRHIIDWLFQDGAGAQIIIVDNVPPALAVRHVIREFSGNPSNPPYGLIDDATNI</sequence>
<proteinExistence type="predicted"/>
<reference evidence="1 2" key="1">
    <citation type="submission" date="2019-10" db="EMBL/GenBank/DDBJ databases">
        <title>Whole genome shotgun sequence of Acrocarpospora pleiomorpha NBRC 16267.</title>
        <authorList>
            <person name="Ichikawa N."/>
            <person name="Kimura A."/>
            <person name="Kitahashi Y."/>
            <person name="Komaki H."/>
            <person name="Oguchi A."/>
        </authorList>
    </citation>
    <scope>NUCLEOTIDE SEQUENCE [LARGE SCALE GENOMIC DNA]</scope>
    <source>
        <strain evidence="1 2">NBRC 16267</strain>
    </source>
</reference>
<dbReference type="AlphaFoldDB" id="A0A5M3XCX6"/>
<gene>
    <name evidence="1" type="ORF">Aple_009340</name>
</gene>
<dbReference type="Proteomes" id="UP000377595">
    <property type="component" value="Unassembled WGS sequence"/>
</dbReference>
<organism evidence="1 2">
    <name type="scientific">Acrocarpospora pleiomorpha</name>
    <dbReference type="NCBI Taxonomy" id="90975"/>
    <lineage>
        <taxon>Bacteria</taxon>
        <taxon>Bacillati</taxon>
        <taxon>Actinomycetota</taxon>
        <taxon>Actinomycetes</taxon>
        <taxon>Streptosporangiales</taxon>
        <taxon>Streptosporangiaceae</taxon>
        <taxon>Acrocarpospora</taxon>
    </lineage>
</organism>
<name>A0A5M3XCX6_9ACTN</name>
<comment type="caution">
    <text evidence="1">The sequence shown here is derived from an EMBL/GenBank/DDBJ whole genome shotgun (WGS) entry which is preliminary data.</text>
</comment>
<keyword evidence="2" id="KW-1185">Reference proteome</keyword>
<dbReference type="EMBL" id="BLAF01000006">
    <property type="protein sequence ID" value="GES18039.1"/>
    <property type="molecule type" value="Genomic_DNA"/>
</dbReference>
<accession>A0A5M3XCX6</accession>